<feature type="compositionally biased region" description="Low complexity" evidence="1">
    <location>
        <begin position="105"/>
        <end position="124"/>
    </location>
</feature>
<dbReference type="RefSeq" id="XP_002183561.1">
    <property type="nucleotide sequence ID" value="XM_002183525.1"/>
</dbReference>
<gene>
    <name evidence="4" type="ORF">PHATRDRAFT_39571</name>
</gene>
<sequence>MMRILLFAMILLDAASLAQPNDEAQIHKSVFEKRELMNNYIELSMSMPVIGKGKGKGKGKGIDYSLSSKSSKASWSKSSKSKGKGSSKKSDKSGKGGGKEISLVPTVPTPTTAPIVAPPTITTTSPFGSTMSESPNSTPAPTLTPVSISPFTILYTIEQFRLPLASEYVSVANLTANYLNEYFRANFQETSLVDFVIADTMMTDNNFQFGQPVEIDYRTQLTFASASFIPSTEEFDELLASAFRDDNLAIYISLLNSLPISNIFQTTSLVTFEGSTSATVPATSADSAARAAGIAVAAGAGALIFIIAGVVMYRRKEREEVGKRLDEDGQMTVAGDTCGGSSMDSQSVVNQTHAMNDADGSSVSELGDFQVAPSNHPILEEGAEEETDDECDFEERGQLSEVQL</sequence>
<reference evidence="5" key="2">
    <citation type="submission" date="2008-08" db="EMBL/GenBank/DDBJ databases">
        <authorList>
            <consortium name="Diatom Consortium"/>
            <person name="Grigoriev I."/>
            <person name="Grimwood J."/>
            <person name="Kuo A."/>
            <person name="Otillar R.P."/>
            <person name="Salamov A."/>
            <person name="Detter J.C."/>
            <person name="Lindquist E."/>
            <person name="Shapiro H."/>
            <person name="Lucas S."/>
            <person name="Glavina del Rio T."/>
            <person name="Pitluck S."/>
            <person name="Rokhsar D."/>
            <person name="Bowler C."/>
        </authorList>
    </citation>
    <scope>GENOME REANNOTATION</scope>
    <source>
        <strain evidence="5">CCAP 1055/1</strain>
    </source>
</reference>
<name>B7G912_PHATC</name>
<dbReference type="EMBL" id="CM000622">
    <property type="protein sequence ID" value="EEC44743.1"/>
    <property type="molecule type" value="Genomic_DNA"/>
</dbReference>
<protein>
    <submittedName>
        <fullName evidence="4">Uncharacterized protein</fullName>
    </submittedName>
</protein>
<dbReference type="KEGG" id="pti:PHATRDRAFT_39571"/>
<proteinExistence type="predicted"/>
<evidence type="ECO:0000256" key="3">
    <source>
        <dbReference type="SAM" id="SignalP"/>
    </source>
</evidence>
<feature type="compositionally biased region" description="Polar residues" evidence="1">
    <location>
        <begin position="339"/>
        <end position="364"/>
    </location>
</feature>
<reference evidence="4 5" key="1">
    <citation type="journal article" date="2008" name="Nature">
        <title>The Phaeodactylum genome reveals the evolutionary history of diatom genomes.</title>
        <authorList>
            <person name="Bowler C."/>
            <person name="Allen A.E."/>
            <person name="Badger J.H."/>
            <person name="Grimwood J."/>
            <person name="Jabbari K."/>
            <person name="Kuo A."/>
            <person name="Maheswari U."/>
            <person name="Martens C."/>
            <person name="Maumus F."/>
            <person name="Otillar R.P."/>
            <person name="Rayko E."/>
            <person name="Salamov A."/>
            <person name="Vandepoele K."/>
            <person name="Beszteri B."/>
            <person name="Gruber A."/>
            <person name="Heijde M."/>
            <person name="Katinka M."/>
            <person name="Mock T."/>
            <person name="Valentin K."/>
            <person name="Verret F."/>
            <person name="Berges J.A."/>
            <person name="Brownlee C."/>
            <person name="Cadoret J.P."/>
            <person name="Chiovitti A."/>
            <person name="Choi C.J."/>
            <person name="Coesel S."/>
            <person name="De Martino A."/>
            <person name="Detter J.C."/>
            <person name="Durkin C."/>
            <person name="Falciatore A."/>
            <person name="Fournet J."/>
            <person name="Haruta M."/>
            <person name="Huysman M.J."/>
            <person name="Jenkins B.D."/>
            <person name="Jiroutova K."/>
            <person name="Jorgensen R.E."/>
            <person name="Joubert Y."/>
            <person name="Kaplan A."/>
            <person name="Kroger N."/>
            <person name="Kroth P.G."/>
            <person name="La Roche J."/>
            <person name="Lindquist E."/>
            <person name="Lommer M."/>
            <person name="Martin-Jezequel V."/>
            <person name="Lopez P.J."/>
            <person name="Lucas S."/>
            <person name="Mangogna M."/>
            <person name="McGinnis K."/>
            <person name="Medlin L.K."/>
            <person name="Montsant A."/>
            <person name="Oudot-Le Secq M.P."/>
            <person name="Napoli C."/>
            <person name="Obornik M."/>
            <person name="Parker M.S."/>
            <person name="Petit J.L."/>
            <person name="Porcel B.M."/>
            <person name="Poulsen N."/>
            <person name="Robison M."/>
            <person name="Rychlewski L."/>
            <person name="Rynearson T.A."/>
            <person name="Schmutz J."/>
            <person name="Shapiro H."/>
            <person name="Siaut M."/>
            <person name="Stanley M."/>
            <person name="Sussman M.R."/>
            <person name="Taylor A.R."/>
            <person name="Vardi A."/>
            <person name="von Dassow P."/>
            <person name="Vyverman W."/>
            <person name="Willis A."/>
            <person name="Wyrwicz L.S."/>
            <person name="Rokhsar D.S."/>
            <person name="Weissenbach J."/>
            <person name="Armbrust E.V."/>
            <person name="Green B.R."/>
            <person name="Van de Peer Y."/>
            <person name="Grigoriev I.V."/>
        </authorList>
    </citation>
    <scope>NUCLEOTIDE SEQUENCE [LARGE SCALE GENOMIC DNA]</scope>
    <source>
        <strain evidence="4 5">CCAP 1055/1</strain>
    </source>
</reference>
<feature type="transmembrane region" description="Helical" evidence="2">
    <location>
        <begin position="291"/>
        <end position="313"/>
    </location>
</feature>
<feature type="chain" id="PRO_5002853095" evidence="3">
    <location>
        <begin position="19"/>
        <end position="404"/>
    </location>
</feature>
<evidence type="ECO:0000313" key="5">
    <source>
        <dbReference type="Proteomes" id="UP000000759"/>
    </source>
</evidence>
<feature type="region of interest" description="Disordered" evidence="1">
    <location>
        <begin position="321"/>
        <end position="404"/>
    </location>
</feature>
<dbReference type="Proteomes" id="UP000000759">
    <property type="component" value="Chromosome 20"/>
</dbReference>
<keyword evidence="2" id="KW-0812">Transmembrane</keyword>
<dbReference type="OrthoDB" id="49043at2759"/>
<keyword evidence="2" id="KW-1133">Transmembrane helix</keyword>
<keyword evidence="5" id="KW-1185">Reference proteome</keyword>
<dbReference type="GeneID" id="7195241"/>
<accession>B7G912</accession>
<organism evidence="4 5">
    <name type="scientific">Phaeodactylum tricornutum (strain CCAP 1055/1)</name>
    <dbReference type="NCBI Taxonomy" id="556484"/>
    <lineage>
        <taxon>Eukaryota</taxon>
        <taxon>Sar</taxon>
        <taxon>Stramenopiles</taxon>
        <taxon>Ochrophyta</taxon>
        <taxon>Bacillariophyta</taxon>
        <taxon>Bacillariophyceae</taxon>
        <taxon>Bacillariophycidae</taxon>
        <taxon>Naviculales</taxon>
        <taxon>Phaeodactylaceae</taxon>
        <taxon>Phaeodactylum</taxon>
    </lineage>
</organism>
<dbReference type="InParanoid" id="B7G912"/>
<feature type="compositionally biased region" description="Basic and acidic residues" evidence="1">
    <location>
        <begin position="88"/>
        <end position="98"/>
    </location>
</feature>
<feature type="region of interest" description="Disordered" evidence="1">
    <location>
        <begin position="72"/>
        <end position="141"/>
    </location>
</feature>
<keyword evidence="2" id="KW-0472">Membrane</keyword>
<evidence type="ECO:0000256" key="1">
    <source>
        <dbReference type="SAM" id="MobiDB-lite"/>
    </source>
</evidence>
<feature type="compositionally biased region" description="Acidic residues" evidence="1">
    <location>
        <begin position="381"/>
        <end position="393"/>
    </location>
</feature>
<keyword evidence="3" id="KW-0732">Signal</keyword>
<dbReference type="HOGENOM" id="CLU_718593_0_0_1"/>
<dbReference type="PaxDb" id="2850-Phatr39571"/>
<feature type="signal peptide" evidence="3">
    <location>
        <begin position="1"/>
        <end position="18"/>
    </location>
</feature>
<evidence type="ECO:0000256" key="2">
    <source>
        <dbReference type="SAM" id="Phobius"/>
    </source>
</evidence>
<evidence type="ECO:0000313" key="4">
    <source>
        <dbReference type="EMBL" id="EEC44743.1"/>
    </source>
</evidence>
<dbReference type="AlphaFoldDB" id="B7G912"/>
<feature type="compositionally biased region" description="Polar residues" evidence="1">
    <location>
        <begin position="125"/>
        <end position="141"/>
    </location>
</feature>